<gene>
    <name evidence="1" type="ORF">SNEC2469_LOCUS9347</name>
</gene>
<dbReference type="OrthoDB" id="427364at2759"/>
<proteinExistence type="predicted"/>
<evidence type="ECO:0000313" key="2">
    <source>
        <dbReference type="Proteomes" id="UP000601435"/>
    </source>
</evidence>
<comment type="caution">
    <text evidence="1">The sequence shown here is derived from an EMBL/GenBank/DDBJ whole genome shotgun (WGS) entry which is preliminary data.</text>
</comment>
<dbReference type="Proteomes" id="UP000601435">
    <property type="component" value="Unassembled WGS sequence"/>
</dbReference>
<dbReference type="AlphaFoldDB" id="A0A812PKH5"/>
<name>A0A812PKH5_9DINO</name>
<reference evidence="1" key="1">
    <citation type="submission" date="2021-02" db="EMBL/GenBank/DDBJ databases">
        <authorList>
            <person name="Dougan E. K."/>
            <person name="Rhodes N."/>
            <person name="Thang M."/>
            <person name="Chan C."/>
        </authorList>
    </citation>
    <scope>NUCLEOTIDE SEQUENCE</scope>
</reference>
<protein>
    <submittedName>
        <fullName evidence="1">Uncharacterized protein</fullName>
    </submittedName>
</protein>
<sequence>NAQKAAPISTEDVEPLDPEHGFKAARAAAAQIHELLDKLKKAKQATAEQDGFDACSVDLQKQLLSLRRAHRAMIKFSETRRLAEVAARKLTETEYTNMQTRKYESAVCRMAAGRCRYFPTPDLDKLRPLIDGFQVGTK</sequence>
<dbReference type="EMBL" id="CAJNJA010015134">
    <property type="protein sequence ID" value="CAE7356778.1"/>
    <property type="molecule type" value="Genomic_DNA"/>
</dbReference>
<evidence type="ECO:0000313" key="1">
    <source>
        <dbReference type="EMBL" id="CAE7356778.1"/>
    </source>
</evidence>
<keyword evidence="2" id="KW-1185">Reference proteome</keyword>
<accession>A0A812PKH5</accession>
<feature type="non-terminal residue" evidence="1">
    <location>
        <position position="138"/>
    </location>
</feature>
<organism evidence="1 2">
    <name type="scientific">Symbiodinium necroappetens</name>
    <dbReference type="NCBI Taxonomy" id="1628268"/>
    <lineage>
        <taxon>Eukaryota</taxon>
        <taxon>Sar</taxon>
        <taxon>Alveolata</taxon>
        <taxon>Dinophyceae</taxon>
        <taxon>Suessiales</taxon>
        <taxon>Symbiodiniaceae</taxon>
        <taxon>Symbiodinium</taxon>
    </lineage>
</organism>